<dbReference type="InterPro" id="IPR003439">
    <property type="entry name" value="ABC_transporter-like_ATP-bd"/>
</dbReference>
<evidence type="ECO:0000256" key="3">
    <source>
        <dbReference type="ARBA" id="ARBA00022840"/>
    </source>
</evidence>
<dbReference type="Gene3D" id="3.40.50.300">
    <property type="entry name" value="P-loop containing nucleotide triphosphate hydrolases"/>
    <property type="match status" value="1"/>
</dbReference>
<keyword evidence="3 5" id="KW-0067">ATP-binding</keyword>
<dbReference type="SUPFAM" id="SSF52540">
    <property type="entry name" value="P-loop containing nucleoside triphosphate hydrolases"/>
    <property type="match status" value="1"/>
</dbReference>
<dbReference type="InterPro" id="IPR003593">
    <property type="entry name" value="AAA+_ATPase"/>
</dbReference>
<keyword evidence="6" id="KW-1185">Reference proteome</keyword>
<name>A0A6P2CYR8_9BACT</name>
<dbReference type="PANTHER" id="PTHR42734:SF7">
    <property type="entry name" value="ATP-BINDING COMPONENT OF ABC TRANSPORTER-RELATED"/>
    <property type="match status" value="1"/>
</dbReference>
<dbReference type="RefSeq" id="WP_162668389.1">
    <property type="nucleotide sequence ID" value="NZ_LR593886.1"/>
</dbReference>
<dbReference type="PANTHER" id="PTHR42734">
    <property type="entry name" value="METAL TRANSPORT SYSTEM ATP-BINDING PROTEIN TM_0124-RELATED"/>
    <property type="match status" value="1"/>
</dbReference>
<protein>
    <recommendedName>
        <fullName evidence="4">ABC transporter domain-containing protein</fullName>
    </recommendedName>
</protein>
<dbReference type="GO" id="GO:0016887">
    <property type="term" value="F:ATP hydrolysis activity"/>
    <property type="evidence" value="ECO:0007669"/>
    <property type="project" value="InterPro"/>
</dbReference>
<dbReference type="Pfam" id="PF00005">
    <property type="entry name" value="ABC_tran"/>
    <property type="match status" value="1"/>
</dbReference>
<organism evidence="5 6">
    <name type="scientific">Gemmata massiliana</name>
    <dbReference type="NCBI Taxonomy" id="1210884"/>
    <lineage>
        <taxon>Bacteria</taxon>
        <taxon>Pseudomonadati</taxon>
        <taxon>Planctomycetota</taxon>
        <taxon>Planctomycetia</taxon>
        <taxon>Gemmatales</taxon>
        <taxon>Gemmataceae</taxon>
        <taxon>Gemmata</taxon>
    </lineage>
</organism>
<proteinExistence type="predicted"/>
<keyword evidence="1" id="KW-0813">Transport</keyword>
<reference evidence="5 6" key="1">
    <citation type="submission" date="2019-05" db="EMBL/GenBank/DDBJ databases">
        <authorList>
            <consortium name="Science for Life Laboratories"/>
        </authorList>
    </citation>
    <scope>NUCLEOTIDE SEQUENCE [LARGE SCALE GENOMIC DNA]</scope>
    <source>
        <strain evidence="5">Soil9</strain>
    </source>
</reference>
<dbReference type="SMART" id="SM00382">
    <property type="entry name" value="AAA"/>
    <property type="match status" value="1"/>
</dbReference>
<dbReference type="Proteomes" id="UP000464178">
    <property type="component" value="Chromosome"/>
</dbReference>
<gene>
    <name evidence="5" type="ORF">SOIL9_40070</name>
</gene>
<dbReference type="PROSITE" id="PS50893">
    <property type="entry name" value="ABC_TRANSPORTER_2"/>
    <property type="match status" value="1"/>
</dbReference>
<sequence>MSLALPVVVRPLVSLSDLRVELGGKPILRGVTANIARGSITALIGLNGSGKTTLLRALVNEYPHKGTIKFHCGHDHSKPYPEAIGYVPQRLTLDARLPLTVRDFLALTLSRRPLFFGISKKVAAKSREMLERVEVANCLDVPVEGLSGGQLQRVLLALALEPQPELLLLDEPAAGIDFKDQKKFYELIATINRETGVTVLLVSHDLNMVQTYAHEVLCLRSGAIQCQGSPNEILTPINMSLVFGAEIHMFPHRFGS</sequence>
<evidence type="ECO:0000313" key="6">
    <source>
        <dbReference type="Proteomes" id="UP000464178"/>
    </source>
</evidence>
<evidence type="ECO:0000256" key="1">
    <source>
        <dbReference type="ARBA" id="ARBA00022448"/>
    </source>
</evidence>
<dbReference type="InterPro" id="IPR027417">
    <property type="entry name" value="P-loop_NTPase"/>
</dbReference>
<dbReference type="InterPro" id="IPR017871">
    <property type="entry name" value="ABC_transporter-like_CS"/>
</dbReference>
<dbReference type="InterPro" id="IPR050153">
    <property type="entry name" value="Metal_Ion_Import_ABC"/>
</dbReference>
<feature type="domain" description="ABC transporter" evidence="4">
    <location>
        <begin position="13"/>
        <end position="246"/>
    </location>
</feature>
<keyword evidence="2" id="KW-0547">Nucleotide-binding</keyword>
<accession>A0A6P2CYR8</accession>
<dbReference type="PROSITE" id="PS00211">
    <property type="entry name" value="ABC_TRANSPORTER_1"/>
    <property type="match status" value="1"/>
</dbReference>
<dbReference type="KEGG" id="gms:SOIL9_40070"/>
<dbReference type="GO" id="GO:0005524">
    <property type="term" value="F:ATP binding"/>
    <property type="evidence" value="ECO:0007669"/>
    <property type="project" value="UniProtKB-KW"/>
</dbReference>
<evidence type="ECO:0000256" key="2">
    <source>
        <dbReference type="ARBA" id="ARBA00022741"/>
    </source>
</evidence>
<dbReference type="EMBL" id="LR593886">
    <property type="protein sequence ID" value="VTR93707.1"/>
    <property type="molecule type" value="Genomic_DNA"/>
</dbReference>
<dbReference type="AlphaFoldDB" id="A0A6P2CYR8"/>
<evidence type="ECO:0000259" key="4">
    <source>
        <dbReference type="PROSITE" id="PS50893"/>
    </source>
</evidence>
<evidence type="ECO:0000313" key="5">
    <source>
        <dbReference type="EMBL" id="VTR93707.1"/>
    </source>
</evidence>